<sequence>MRFLKPMREKETERKEKGLDDVNMPREMQGKKELPYPIYSNGVALRFFERLRKMATKTKHCFFFFFVFFAWLFTGFV</sequence>
<gene>
    <name evidence="3" type="ORF">TIFTF001_008994</name>
</gene>
<reference evidence="3" key="1">
    <citation type="submission" date="2023-07" db="EMBL/GenBank/DDBJ databases">
        <title>draft genome sequence of fig (Ficus carica).</title>
        <authorList>
            <person name="Takahashi T."/>
            <person name="Nishimura K."/>
        </authorList>
    </citation>
    <scope>NUCLEOTIDE SEQUENCE</scope>
</reference>
<feature type="transmembrane region" description="Helical" evidence="2">
    <location>
        <begin position="60"/>
        <end position="76"/>
    </location>
</feature>
<comment type="caution">
    <text evidence="3">The sequence shown here is derived from an EMBL/GenBank/DDBJ whole genome shotgun (WGS) entry which is preliminary data.</text>
</comment>
<proteinExistence type="predicted"/>
<dbReference type="Proteomes" id="UP001187192">
    <property type="component" value="Unassembled WGS sequence"/>
</dbReference>
<protein>
    <recommendedName>
        <fullName evidence="5">Transmembrane protein</fullName>
    </recommendedName>
</protein>
<evidence type="ECO:0000256" key="1">
    <source>
        <dbReference type="SAM" id="MobiDB-lite"/>
    </source>
</evidence>
<evidence type="ECO:0000256" key="2">
    <source>
        <dbReference type="SAM" id="Phobius"/>
    </source>
</evidence>
<organism evidence="3 4">
    <name type="scientific">Ficus carica</name>
    <name type="common">Common fig</name>
    <dbReference type="NCBI Taxonomy" id="3494"/>
    <lineage>
        <taxon>Eukaryota</taxon>
        <taxon>Viridiplantae</taxon>
        <taxon>Streptophyta</taxon>
        <taxon>Embryophyta</taxon>
        <taxon>Tracheophyta</taxon>
        <taxon>Spermatophyta</taxon>
        <taxon>Magnoliopsida</taxon>
        <taxon>eudicotyledons</taxon>
        <taxon>Gunneridae</taxon>
        <taxon>Pentapetalae</taxon>
        <taxon>rosids</taxon>
        <taxon>fabids</taxon>
        <taxon>Rosales</taxon>
        <taxon>Moraceae</taxon>
        <taxon>Ficeae</taxon>
        <taxon>Ficus</taxon>
    </lineage>
</organism>
<accession>A0AA88D3A4</accession>
<feature type="region of interest" description="Disordered" evidence="1">
    <location>
        <begin position="1"/>
        <end position="22"/>
    </location>
</feature>
<keyword evidence="4" id="KW-1185">Reference proteome</keyword>
<evidence type="ECO:0008006" key="5">
    <source>
        <dbReference type="Google" id="ProtNLM"/>
    </source>
</evidence>
<name>A0AA88D3A4_FICCA</name>
<dbReference type="AlphaFoldDB" id="A0AA88D3A4"/>
<keyword evidence="2" id="KW-0812">Transmembrane</keyword>
<evidence type="ECO:0000313" key="3">
    <source>
        <dbReference type="EMBL" id="GMN39762.1"/>
    </source>
</evidence>
<keyword evidence="2" id="KW-1133">Transmembrane helix</keyword>
<dbReference type="EMBL" id="BTGU01000010">
    <property type="protein sequence ID" value="GMN39762.1"/>
    <property type="molecule type" value="Genomic_DNA"/>
</dbReference>
<evidence type="ECO:0000313" key="4">
    <source>
        <dbReference type="Proteomes" id="UP001187192"/>
    </source>
</evidence>
<keyword evidence="2" id="KW-0472">Membrane</keyword>